<sequence length="386" mass="41746">MTSSSMIPVITYVLSDCGSLPVVENSSNNATVQGTYPVNYAVRFKCNVGHEPDGTVVIVCGGGGWQGELRCREVFCPALNPPDNGMIIGSPSYKVGSFITFECNEGYDLKGSSQLLCRTNLQFDSSPPVCKVKMCPGFGAVENGRTFQETAGGIENDYGSVIKVTCNSGYIIHGTSHVTCKVDGTWSTRPVCKGISCPQFEGMNSNCIDKFLLYGTLYYMTCINAPNTRVAGPTEDEPNVCKADGTWQFIEFACYCNCNLTSYDRNIMKISNLAQGYLPHGEILQWSCKNDCTKRTTDALKCVDGEMTMPQCDCPSFTASPAWAILLIVVGGISVISGVGVLAYKKFFGKNLHTDGDQAKVAMNTNDGNVEINAEDKSKNPLKSSK</sequence>
<proteinExistence type="predicted"/>
<keyword evidence="2" id="KW-0677">Repeat</keyword>
<evidence type="ECO:0000313" key="7">
    <source>
        <dbReference type="EMBL" id="WAR20204.1"/>
    </source>
</evidence>
<feature type="domain" description="Sushi" evidence="6">
    <location>
        <begin position="74"/>
        <end position="132"/>
    </location>
</feature>
<keyword evidence="3 4" id="KW-1015">Disulfide bond</keyword>
<evidence type="ECO:0000256" key="1">
    <source>
        <dbReference type="ARBA" id="ARBA00022729"/>
    </source>
</evidence>
<keyword evidence="5" id="KW-0472">Membrane</keyword>
<keyword evidence="5" id="KW-1133">Transmembrane helix</keyword>
<dbReference type="InterPro" id="IPR051277">
    <property type="entry name" value="SEZ6_CSMD_C4BPB_Regulators"/>
</dbReference>
<evidence type="ECO:0000313" key="8">
    <source>
        <dbReference type="Proteomes" id="UP001164746"/>
    </source>
</evidence>
<evidence type="ECO:0000256" key="2">
    <source>
        <dbReference type="ARBA" id="ARBA00022737"/>
    </source>
</evidence>
<reference evidence="7" key="1">
    <citation type="submission" date="2022-11" db="EMBL/GenBank/DDBJ databases">
        <title>Centuries of genome instability and evolution in soft-shell clam transmissible cancer (bioRxiv).</title>
        <authorList>
            <person name="Hart S.F.M."/>
            <person name="Yonemitsu M.A."/>
            <person name="Giersch R.M."/>
            <person name="Beal B.F."/>
            <person name="Arriagada G."/>
            <person name="Davis B.W."/>
            <person name="Ostrander E.A."/>
            <person name="Goff S.P."/>
            <person name="Metzger M.J."/>
        </authorList>
    </citation>
    <scope>NUCLEOTIDE SEQUENCE</scope>
    <source>
        <strain evidence="7">MELC-2E11</strain>
        <tissue evidence="7">Siphon/mantle</tissue>
    </source>
</reference>
<feature type="domain" description="Sushi" evidence="6">
    <location>
        <begin position="133"/>
        <end position="194"/>
    </location>
</feature>
<protein>
    <submittedName>
        <fullName evidence="7">SVEP1-like protein</fullName>
    </submittedName>
</protein>
<evidence type="ECO:0000259" key="6">
    <source>
        <dbReference type="PROSITE" id="PS50923"/>
    </source>
</evidence>
<dbReference type="InterPro" id="IPR000436">
    <property type="entry name" value="Sushi_SCR_CCP_dom"/>
</dbReference>
<organism evidence="7 8">
    <name type="scientific">Mya arenaria</name>
    <name type="common">Soft-shell clam</name>
    <dbReference type="NCBI Taxonomy" id="6604"/>
    <lineage>
        <taxon>Eukaryota</taxon>
        <taxon>Metazoa</taxon>
        <taxon>Spiralia</taxon>
        <taxon>Lophotrochozoa</taxon>
        <taxon>Mollusca</taxon>
        <taxon>Bivalvia</taxon>
        <taxon>Autobranchia</taxon>
        <taxon>Heteroconchia</taxon>
        <taxon>Euheterodonta</taxon>
        <taxon>Imparidentia</taxon>
        <taxon>Neoheterodontei</taxon>
        <taxon>Myida</taxon>
        <taxon>Myoidea</taxon>
        <taxon>Myidae</taxon>
        <taxon>Mya</taxon>
    </lineage>
</organism>
<comment type="caution">
    <text evidence="4">Lacks conserved residue(s) required for the propagation of feature annotation.</text>
</comment>
<feature type="transmembrane region" description="Helical" evidence="5">
    <location>
        <begin position="322"/>
        <end position="344"/>
    </location>
</feature>
<evidence type="ECO:0000256" key="3">
    <source>
        <dbReference type="ARBA" id="ARBA00023157"/>
    </source>
</evidence>
<dbReference type="PANTHER" id="PTHR45656">
    <property type="entry name" value="PROTEIN CBR-CLEC-78"/>
    <property type="match status" value="1"/>
</dbReference>
<name>A0ABY7FFN5_MYAAR</name>
<feature type="disulfide bond" evidence="4">
    <location>
        <begin position="17"/>
        <end position="60"/>
    </location>
</feature>
<dbReference type="PROSITE" id="PS50923">
    <property type="entry name" value="SUSHI"/>
    <property type="match status" value="3"/>
</dbReference>
<dbReference type="SUPFAM" id="SSF57535">
    <property type="entry name" value="Complement control module/SCR domain"/>
    <property type="match status" value="4"/>
</dbReference>
<evidence type="ECO:0000256" key="5">
    <source>
        <dbReference type="SAM" id="Phobius"/>
    </source>
</evidence>
<dbReference type="SMART" id="SM00032">
    <property type="entry name" value="CCP"/>
    <property type="match status" value="3"/>
</dbReference>
<feature type="domain" description="Sushi" evidence="6">
    <location>
        <begin position="15"/>
        <end position="73"/>
    </location>
</feature>
<dbReference type="EMBL" id="CP111022">
    <property type="protein sequence ID" value="WAR20204.1"/>
    <property type="molecule type" value="Genomic_DNA"/>
</dbReference>
<gene>
    <name evidence="7" type="ORF">MAR_002042</name>
</gene>
<dbReference type="InterPro" id="IPR035976">
    <property type="entry name" value="Sushi/SCR/CCP_sf"/>
</dbReference>
<dbReference type="Pfam" id="PF00084">
    <property type="entry name" value="Sushi"/>
    <property type="match status" value="3"/>
</dbReference>
<dbReference type="Gene3D" id="2.10.70.10">
    <property type="entry name" value="Complement Module, domain 1"/>
    <property type="match status" value="4"/>
</dbReference>
<dbReference type="Proteomes" id="UP001164746">
    <property type="component" value="Chromosome 11"/>
</dbReference>
<keyword evidence="1" id="KW-0732">Signal</keyword>
<evidence type="ECO:0000256" key="4">
    <source>
        <dbReference type="PROSITE-ProRule" id="PRU00302"/>
    </source>
</evidence>
<keyword evidence="8" id="KW-1185">Reference proteome</keyword>
<dbReference type="PANTHER" id="PTHR45656:SF4">
    <property type="entry name" value="PROTEIN CBR-CLEC-78"/>
    <property type="match status" value="1"/>
</dbReference>
<keyword evidence="4" id="KW-0768">Sushi</keyword>
<feature type="disulfide bond" evidence="4">
    <location>
        <begin position="103"/>
        <end position="130"/>
    </location>
</feature>
<accession>A0ABY7FFN5</accession>
<keyword evidence="5" id="KW-0812">Transmembrane</keyword>
<dbReference type="CDD" id="cd00033">
    <property type="entry name" value="CCP"/>
    <property type="match status" value="3"/>
</dbReference>